<dbReference type="PRINTS" id="PR00987">
    <property type="entry name" value="TRNASYNTHGLU"/>
</dbReference>
<comment type="subcellular location">
    <subcellularLocation>
        <location evidence="1">Cytoplasm</location>
    </subcellularLocation>
</comment>
<dbReference type="PANTHER" id="PTHR43097">
    <property type="entry name" value="GLUTAMINE-TRNA LIGASE"/>
    <property type="match status" value="1"/>
</dbReference>
<name>A0A3L6L5G3_9TRYP</name>
<sequence length="646" mass="73345">MRLHLEGCRIAYTSLLETFPGEGYRMRTSNQPFFPAVDVMLGLPNKFTVKISLISRLLKEIPFCVMSKHEEDCQKAPEHDKLTLTNAEEGKVVTRFPPEASGFLHIGHAKAALINSMLALKYKGKLVMRFDDTNPSKEKDHFEQAILDDLATLGVTWDVGPTYSSDYMELLYEKADELIEKGLAYCDKTTREEMQKCRFNGVPTSYRDISIEETKRMWSEMKEGSAEGQETCLRAKISVDNENKAMRDPVIYRVNLTPHARQGTKYKAYPTYDFCCPIIDSVEGITHALRTNEYHDRNDQYYWFCDALGLRKPIVEDFSRLNMEYAVMSKRKLTQLIDSKVVDGWDDPRFPTVRALVRRGLKMSALRQFVQEQGMSKTVNFMEWSKLWYFNTQILDPSVPRYTVVSNTLKVRCVVEGIGGLEKCEKLLHKKAPDMGSKVFYKSGVIFLDAEDVALLKEGDEVTLMDWGNAFIRNIRTSGESGTITDADIVLNLEGDVKKTKHKLTWVAENPEAEVMEINEYDHLLTKKKPDPEESLDSILAAVTKYTQEVYSEAATSALKKGDIIQLERRGYYIVDNVIPRKVLIAIPDGREKVNHLSAKAHHLKYVAKVSQPAAANDLAAKRAAKAAKKAAQKQDSKSQNKEQAV</sequence>
<gene>
    <name evidence="17" type="ORF">DPX39_060050000</name>
</gene>
<accession>A0A3L6L5G3</accession>
<dbReference type="InterPro" id="IPR000924">
    <property type="entry name" value="Glu/Gln-tRNA-synth"/>
</dbReference>
<evidence type="ECO:0000256" key="12">
    <source>
        <dbReference type="RuleBase" id="RU363037"/>
    </source>
</evidence>
<evidence type="ECO:0000256" key="1">
    <source>
        <dbReference type="ARBA" id="ARBA00004496"/>
    </source>
</evidence>
<keyword evidence="4" id="KW-0963">Cytoplasm</keyword>
<dbReference type="NCBIfam" id="TIGR00463">
    <property type="entry name" value="gltX_arch"/>
    <property type="match status" value="1"/>
</dbReference>
<dbReference type="GO" id="GO:0005524">
    <property type="term" value="F:ATP binding"/>
    <property type="evidence" value="ECO:0007669"/>
    <property type="project" value="UniProtKB-KW"/>
</dbReference>
<dbReference type="PANTHER" id="PTHR43097:SF5">
    <property type="entry name" value="GLUTAMATE--TRNA LIGASE"/>
    <property type="match status" value="1"/>
</dbReference>
<dbReference type="EC" id="6.1.1.17" evidence="3"/>
<dbReference type="GO" id="GO:0005829">
    <property type="term" value="C:cytosol"/>
    <property type="evidence" value="ECO:0007669"/>
    <property type="project" value="TreeGrafter"/>
</dbReference>
<evidence type="ECO:0000256" key="4">
    <source>
        <dbReference type="ARBA" id="ARBA00022490"/>
    </source>
</evidence>
<organism evidence="17">
    <name type="scientific">Trypanosoma brucei equiperdum</name>
    <dbReference type="NCBI Taxonomy" id="630700"/>
    <lineage>
        <taxon>Eukaryota</taxon>
        <taxon>Discoba</taxon>
        <taxon>Euglenozoa</taxon>
        <taxon>Kinetoplastea</taxon>
        <taxon>Metakinetoplastina</taxon>
        <taxon>Trypanosomatida</taxon>
        <taxon>Trypanosomatidae</taxon>
        <taxon>Trypanosoma</taxon>
    </lineage>
</organism>
<dbReference type="GO" id="GO:0006424">
    <property type="term" value="P:glutamyl-tRNA aminoacylation"/>
    <property type="evidence" value="ECO:0007669"/>
    <property type="project" value="InterPro"/>
</dbReference>
<keyword evidence="8 12" id="KW-0648">Protein biosynthesis</keyword>
<comment type="similarity">
    <text evidence="2">Belongs to the class-I aminoacyl-tRNA synthetase family. Glutamate--tRNA ligase type 2 subfamily.</text>
</comment>
<dbReference type="GO" id="GO:0004818">
    <property type="term" value="F:glutamate-tRNA ligase activity"/>
    <property type="evidence" value="ECO:0007669"/>
    <property type="project" value="UniProtKB-EC"/>
</dbReference>
<dbReference type="InterPro" id="IPR014729">
    <property type="entry name" value="Rossmann-like_a/b/a_fold"/>
</dbReference>
<evidence type="ECO:0000256" key="9">
    <source>
        <dbReference type="ARBA" id="ARBA00023146"/>
    </source>
</evidence>
<keyword evidence="5 12" id="KW-0436">Ligase</keyword>
<dbReference type="Pfam" id="PF00749">
    <property type="entry name" value="tRNA-synt_1c"/>
    <property type="match status" value="1"/>
</dbReference>
<dbReference type="InterPro" id="IPR020056">
    <property type="entry name" value="Rbsml_bL25/Gln-tRNA_synth_N"/>
</dbReference>
<evidence type="ECO:0000259" key="14">
    <source>
        <dbReference type="Pfam" id="PF00749"/>
    </source>
</evidence>
<dbReference type="InterPro" id="IPR001412">
    <property type="entry name" value="aa-tRNA-synth_I_CS"/>
</dbReference>
<dbReference type="InterPro" id="IPR020059">
    <property type="entry name" value="Glu/Gln-tRNA-synth_Ib_codon-bd"/>
</dbReference>
<evidence type="ECO:0000256" key="2">
    <source>
        <dbReference type="ARBA" id="ARBA00008927"/>
    </source>
</evidence>
<dbReference type="Pfam" id="PF20974">
    <property type="entry name" value="tRNA-synt_1c_C2"/>
    <property type="match status" value="1"/>
</dbReference>
<dbReference type="InterPro" id="IPR050132">
    <property type="entry name" value="Gln/Glu-tRNA_Ligase"/>
</dbReference>
<dbReference type="SUPFAM" id="SSF50715">
    <property type="entry name" value="Ribosomal protein L25-like"/>
    <property type="match status" value="1"/>
</dbReference>
<feature type="domain" description="tRNA synthetases class I (E and Q) anti-codon binding" evidence="16">
    <location>
        <begin position="503"/>
        <end position="576"/>
    </location>
</feature>
<dbReference type="Proteomes" id="UP000266743">
    <property type="component" value="Chromosome 6"/>
</dbReference>
<proteinExistence type="inferred from homology"/>
<keyword evidence="9 12" id="KW-0030">Aminoacyl-tRNA synthetase</keyword>
<dbReference type="GO" id="GO:0017102">
    <property type="term" value="C:methionyl glutamyl tRNA synthetase complex"/>
    <property type="evidence" value="ECO:0007669"/>
    <property type="project" value="TreeGrafter"/>
</dbReference>
<keyword evidence="7 12" id="KW-0067">ATP-binding</keyword>
<comment type="catalytic activity">
    <reaction evidence="11">
        <text>tRNA(Glu) + L-glutamate + ATP = L-glutamyl-tRNA(Glu) + AMP + diphosphate</text>
        <dbReference type="Rhea" id="RHEA:23540"/>
        <dbReference type="Rhea" id="RHEA-COMP:9663"/>
        <dbReference type="Rhea" id="RHEA-COMP:9680"/>
        <dbReference type="ChEBI" id="CHEBI:29985"/>
        <dbReference type="ChEBI" id="CHEBI:30616"/>
        <dbReference type="ChEBI" id="CHEBI:33019"/>
        <dbReference type="ChEBI" id="CHEBI:78442"/>
        <dbReference type="ChEBI" id="CHEBI:78520"/>
        <dbReference type="ChEBI" id="CHEBI:456215"/>
        <dbReference type="EC" id="6.1.1.17"/>
    </reaction>
</comment>
<dbReference type="InterPro" id="IPR004526">
    <property type="entry name" value="Glu-tRNA-synth_arc/euk"/>
</dbReference>
<evidence type="ECO:0000313" key="17">
    <source>
        <dbReference type="EMBL" id="RHW71893.1"/>
    </source>
</evidence>
<evidence type="ECO:0000256" key="5">
    <source>
        <dbReference type="ARBA" id="ARBA00022598"/>
    </source>
</evidence>
<evidence type="ECO:0000256" key="7">
    <source>
        <dbReference type="ARBA" id="ARBA00022840"/>
    </source>
</evidence>
<feature type="compositionally biased region" description="Basic and acidic residues" evidence="13">
    <location>
        <begin position="633"/>
        <end position="646"/>
    </location>
</feature>
<feature type="compositionally biased region" description="Basic residues" evidence="13">
    <location>
        <begin position="623"/>
        <end position="632"/>
    </location>
</feature>
<evidence type="ECO:0000256" key="3">
    <source>
        <dbReference type="ARBA" id="ARBA00012835"/>
    </source>
</evidence>
<dbReference type="FunFam" id="3.40.50.620:FF:000037">
    <property type="entry name" value="Glutamine--tRNA ligase cytoplasmic"/>
    <property type="match status" value="1"/>
</dbReference>
<feature type="domain" description="Glutamyl/glutaminyl-tRNA synthetase class Ib anti-codon binding" evidence="15">
    <location>
        <begin position="400"/>
        <end position="486"/>
    </location>
</feature>
<dbReference type="InterPro" id="IPR011035">
    <property type="entry name" value="Ribosomal_bL25/Gln-tRNA_synth"/>
</dbReference>
<evidence type="ECO:0000256" key="13">
    <source>
        <dbReference type="SAM" id="MobiDB-lite"/>
    </source>
</evidence>
<keyword evidence="6 12" id="KW-0547">Nucleotide-binding</keyword>
<dbReference type="Pfam" id="PF03950">
    <property type="entry name" value="tRNA-synt_1c_C"/>
    <property type="match status" value="1"/>
</dbReference>
<dbReference type="Gene3D" id="2.40.240.10">
    <property type="entry name" value="Ribosomal Protein L25, Chain P"/>
    <property type="match status" value="1"/>
</dbReference>
<dbReference type="AlphaFoldDB" id="A0A3L6L5G3"/>
<dbReference type="PROSITE" id="PS00178">
    <property type="entry name" value="AA_TRNA_LIGASE_I"/>
    <property type="match status" value="1"/>
</dbReference>
<comment type="caution">
    <text evidence="17">The sequence shown here is derived from an EMBL/GenBank/DDBJ whole genome shotgun (WGS) entry which is preliminary data.</text>
</comment>
<dbReference type="Gene3D" id="3.40.50.620">
    <property type="entry name" value="HUPs"/>
    <property type="match status" value="1"/>
</dbReference>
<evidence type="ECO:0000259" key="15">
    <source>
        <dbReference type="Pfam" id="PF03950"/>
    </source>
</evidence>
<dbReference type="EMBL" id="QSBY01000006">
    <property type="protein sequence ID" value="RHW71893.1"/>
    <property type="molecule type" value="Genomic_DNA"/>
</dbReference>
<evidence type="ECO:0000259" key="16">
    <source>
        <dbReference type="Pfam" id="PF20974"/>
    </source>
</evidence>
<dbReference type="InterPro" id="IPR049437">
    <property type="entry name" value="tRNA-synt_1c_C2"/>
</dbReference>
<reference evidence="17" key="1">
    <citation type="submission" date="2018-09" db="EMBL/GenBank/DDBJ databases">
        <title>whole genome sequence of T. equiperdum IVM-t1 strain.</title>
        <authorList>
            <person name="Suganuma K."/>
        </authorList>
    </citation>
    <scope>NUCLEOTIDE SEQUENCE [LARGE SCALE GENOMIC DNA]</scope>
    <source>
        <strain evidence="17">IVM-t1</strain>
    </source>
</reference>
<feature type="region of interest" description="Disordered" evidence="13">
    <location>
        <begin position="619"/>
        <end position="646"/>
    </location>
</feature>
<evidence type="ECO:0000256" key="10">
    <source>
        <dbReference type="ARBA" id="ARBA00030865"/>
    </source>
</evidence>
<protein>
    <recommendedName>
        <fullName evidence="3">glutamate--tRNA ligase</fullName>
        <ecNumber evidence="3">6.1.1.17</ecNumber>
    </recommendedName>
    <alternativeName>
        <fullName evidence="10">Glutamyl-tRNA synthetase</fullName>
    </alternativeName>
</protein>
<evidence type="ECO:0000256" key="11">
    <source>
        <dbReference type="ARBA" id="ARBA00048351"/>
    </source>
</evidence>
<dbReference type="InterPro" id="IPR020058">
    <property type="entry name" value="Glu/Gln-tRNA-synth_Ib_cat-dom"/>
</dbReference>
<evidence type="ECO:0000256" key="8">
    <source>
        <dbReference type="ARBA" id="ARBA00022917"/>
    </source>
</evidence>
<evidence type="ECO:0000256" key="6">
    <source>
        <dbReference type="ARBA" id="ARBA00022741"/>
    </source>
</evidence>
<dbReference type="SUPFAM" id="SSF52374">
    <property type="entry name" value="Nucleotidylyl transferase"/>
    <property type="match status" value="1"/>
</dbReference>
<feature type="domain" description="Glutamyl/glutaminyl-tRNA synthetase class Ib catalytic" evidence="14">
    <location>
        <begin position="91"/>
        <end position="396"/>
    </location>
</feature>